<keyword evidence="1" id="KW-0472">Membrane</keyword>
<dbReference type="OrthoDB" id="3541472at2759"/>
<gene>
    <name evidence="2" type="ORF">MVEN_01173300</name>
</gene>
<feature type="transmembrane region" description="Helical" evidence="1">
    <location>
        <begin position="53"/>
        <end position="78"/>
    </location>
</feature>
<evidence type="ECO:0000256" key="1">
    <source>
        <dbReference type="SAM" id="Phobius"/>
    </source>
</evidence>
<name>A0A8H7CVJ9_9AGAR</name>
<dbReference type="Pfam" id="PF06687">
    <property type="entry name" value="SUR7"/>
    <property type="match status" value="1"/>
</dbReference>
<protein>
    <submittedName>
        <fullName evidence="2">Uncharacterized protein</fullName>
    </submittedName>
</protein>
<sequence length="373" mass="41133">MRTRGYVISFTDDEGLNLVGSSWTRGLAIHPFVTILIAIALGFAFLKHEKGPILASAASLLTLFFAVIAFIIDIAFFAKVSHAAHNIVSEAGGYTRPGPGLYGNISFLAALASETAGWSRYTKELRIEGVNPKRLTDASKEEISKFIPSALESLGALRTVIWREGNGIDNPPIFTTTIIKFLDSLKYLDALELLHVGRRVLTLPHLSGVRSLKLIDPAHEQALTGTLLAPVVQVIQHSRILSCLHLPNWDIITSEVWDTLRRERIRLAELHANDSANNSLLAYLDSYAELKHLILPLLDHGRGIGKAQVEWLFERILPQHAESIKTLVCTSELEGLPVWSFGPHSYAAVVRLQNLLRLQMTVSLADIADSSTK</sequence>
<reference evidence="2" key="1">
    <citation type="submission" date="2020-05" db="EMBL/GenBank/DDBJ databases">
        <title>Mycena genomes resolve the evolution of fungal bioluminescence.</title>
        <authorList>
            <person name="Tsai I.J."/>
        </authorList>
    </citation>
    <scope>NUCLEOTIDE SEQUENCE</scope>
    <source>
        <strain evidence="2">CCC161011</strain>
    </source>
</reference>
<dbReference type="EMBL" id="JACAZI010000009">
    <property type="protein sequence ID" value="KAF7352104.1"/>
    <property type="molecule type" value="Genomic_DNA"/>
</dbReference>
<keyword evidence="3" id="KW-1185">Reference proteome</keyword>
<evidence type="ECO:0000313" key="3">
    <source>
        <dbReference type="Proteomes" id="UP000620124"/>
    </source>
</evidence>
<accession>A0A8H7CVJ9</accession>
<keyword evidence="1" id="KW-0812">Transmembrane</keyword>
<evidence type="ECO:0000313" key="2">
    <source>
        <dbReference type="EMBL" id="KAF7352104.1"/>
    </source>
</evidence>
<dbReference type="InterPro" id="IPR009571">
    <property type="entry name" value="SUR7/Rim9-like_fungi"/>
</dbReference>
<organism evidence="2 3">
    <name type="scientific">Mycena venus</name>
    <dbReference type="NCBI Taxonomy" id="2733690"/>
    <lineage>
        <taxon>Eukaryota</taxon>
        <taxon>Fungi</taxon>
        <taxon>Dikarya</taxon>
        <taxon>Basidiomycota</taxon>
        <taxon>Agaricomycotina</taxon>
        <taxon>Agaricomycetes</taxon>
        <taxon>Agaricomycetidae</taxon>
        <taxon>Agaricales</taxon>
        <taxon>Marasmiineae</taxon>
        <taxon>Mycenaceae</taxon>
        <taxon>Mycena</taxon>
    </lineage>
</organism>
<dbReference type="GO" id="GO:0005886">
    <property type="term" value="C:plasma membrane"/>
    <property type="evidence" value="ECO:0007669"/>
    <property type="project" value="InterPro"/>
</dbReference>
<dbReference type="AlphaFoldDB" id="A0A8H7CVJ9"/>
<proteinExistence type="predicted"/>
<feature type="transmembrane region" description="Helical" evidence="1">
    <location>
        <begin position="27"/>
        <end position="46"/>
    </location>
</feature>
<dbReference type="Proteomes" id="UP000620124">
    <property type="component" value="Unassembled WGS sequence"/>
</dbReference>
<comment type="caution">
    <text evidence="2">The sequence shown here is derived from an EMBL/GenBank/DDBJ whole genome shotgun (WGS) entry which is preliminary data.</text>
</comment>
<keyword evidence="1" id="KW-1133">Transmembrane helix</keyword>